<evidence type="ECO:0000313" key="3">
    <source>
        <dbReference type="Proteomes" id="UP000325081"/>
    </source>
</evidence>
<accession>A0A5A7PRM6</accession>
<comment type="caution">
    <text evidence="2">The sequence shown here is derived from an EMBL/GenBank/DDBJ whole genome shotgun (WGS) entry which is preliminary data.</text>
</comment>
<name>A0A5A7PRM6_STRAF</name>
<reference evidence="3" key="1">
    <citation type="journal article" date="2019" name="Curr. Biol.">
        <title>Genome Sequence of Striga asiatica Provides Insight into the Evolution of Plant Parasitism.</title>
        <authorList>
            <person name="Yoshida S."/>
            <person name="Kim S."/>
            <person name="Wafula E.K."/>
            <person name="Tanskanen J."/>
            <person name="Kim Y.M."/>
            <person name="Honaas L."/>
            <person name="Yang Z."/>
            <person name="Spallek T."/>
            <person name="Conn C.E."/>
            <person name="Ichihashi Y."/>
            <person name="Cheong K."/>
            <person name="Cui S."/>
            <person name="Der J.P."/>
            <person name="Gundlach H."/>
            <person name="Jiao Y."/>
            <person name="Hori C."/>
            <person name="Ishida J.K."/>
            <person name="Kasahara H."/>
            <person name="Kiba T."/>
            <person name="Kim M.S."/>
            <person name="Koo N."/>
            <person name="Laohavisit A."/>
            <person name="Lee Y.H."/>
            <person name="Lumba S."/>
            <person name="McCourt P."/>
            <person name="Mortimer J.C."/>
            <person name="Mutuku J.M."/>
            <person name="Nomura T."/>
            <person name="Sasaki-Sekimoto Y."/>
            <person name="Seto Y."/>
            <person name="Wang Y."/>
            <person name="Wakatake T."/>
            <person name="Sakakibara H."/>
            <person name="Demura T."/>
            <person name="Yamaguchi S."/>
            <person name="Yoneyama K."/>
            <person name="Manabe R.I."/>
            <person name="Nelson D.C."/>
            <person name="Schulman A.H."/>
            <person name="Timko M.P."/>
            <person name="dePamphilis C.W."/>
            <person name="Choi D."/>
            <person name="Shirasu K."/>
        </authorList>
    </citation>
    <scope>NUCLEOTIDE SEQUENCE [LARGE SCALE GENOMIC DNA]</scope>
    <source>
        <strain evidence="3">cv. UVA1</strain>
    </source>
</reference>
<proteinExistence type="predicted"/>
<dbReference type="EMBL" id="BKCP01004961">
    <property type="protein sequence ID" value="GER35450.1"/>
    <property type="molecule type" value="Genomic_DNA"/>
</dbReference>
<evidence type="ECO:0000313" key="2">
    <source>
        <dbReference type="EMBL" id="GER35450.1"/>
    </source>
</evidence>
<organism evidence="2 3">
    <name type="scientific">Striga asiatica</name>
    <name type="common">Asiatic witchweed</name>
    <name type="synonym">Buchnera asiatica</name>
    <dbReference type="NCBI Taxonomy" id="4170"/>
    <lineage>
        <taxon>Eukaryota</taxon>
        <taxon>Viridiplantae</taxon>
        <taxon>Streptophyta</taxon>
        <taxon>Embryophyta</taxon>
        <taxon>Tracheophyta</taxon>
        <taxon>Spermatophyta</taxon>
        <taxon>Magnoliopsida</taxon>
        <taxon>eudicotyledons</taxon>
        <taxon>Gunneridae</taxon>
        <taxon>Pentapetalae</taxon>
        <taxon>asterids</taxon>
        <taxon>lamiids</taxon>
        <taxon>Lamiales</taxon>
        <taxon>Orobanchaceae</taxon>
        <taxon>Buchnereae</taxon>
        <taxon>Striga</taxon>
    </lineage>
</organism>
<sequence length="104" mass="12006">MEAVNVNSPQAFGNSYLSSSHSISDELKETIKRINIDFPQTEPTQLQNTTKTENPQSKASQAHTQTHAYKSYNLMTTRIKKEKRTGTVTTSWYITHRHRSLYFK</sequence>
<keyword evidence="3" id="KW-1185">Reference proteome</keyword>
<feature type="region of interest" description="Disordered" evidence="1">
    <location>
        <begin position="38"/>
        <end position="64"/>
    </location>
</feature>
<dbReference type="AlphaFoldDB" id="A0A5A7PRM6"/>
<protein>
    <submittedName>
        <fullName evidence="2">Late embryogenesis abundant protein</fullName>
    </submittedName>
</protein>
<evidence type="ECO:0000256" key="1">
    <source>
        <dbReference type="SAM" id="MobiDB-lite"/>
    </source>
</evidence>
<gene>
    <name evidence="2" type="ORF">STAS_11731</name>
</gene>
<feature type="compositionally biased region" description="Polar residues" evidence="1">
    <location>
        <begin position="41"/>
        <end position="64"/>
    </location>
</feature>
<dbReference type="Proteomes" id="UP000325081">
    <property type="component" value="Unassembled WGS sequence"/>
</dbReference>